<dbReference type="Proteomes" id="UP000663850">
    <property type="component" value="Unassembled WGS sequence"/>
</dbReference>
<sequence length="372" mass="41339">MRSAHRAPEIYAHRVEYYWRLFKRNSFPDDVLGMACQVANVIGIYWYISTSDRHAMGKPSLSVGSSPSVRPRVTSTVLSAVTAFLPFVGLPVASLSSVLDGLVEGVQRVVGITRESKRQELVDFGDYVNNVVNQLVSAFRNDQLAQQHNVRMNLEQLQKVLDAISRQISRNNSEGWFSRIRRLLFPDGNYIPRMRQQLDDALRVFEFAALIELLSRAPNLSAGVAATHASEPSQPRTPNPSDSSNPPAHSLPHTQGSRVAQAAEQAHDTLQLSPQFEHESQPHTRRARLHRTPVVAARSSDLEAGEIIVAFLNVESCRHSLQHLRSPVKKMRLATALGRLSVLLAKAGRAPEALEASQESAALYRTIADREH</sequence>
<accession>A0A8H3D3E4</accession>
<evidence type="ECO:0000256" key="1">
    <source>
        <dbReference type="SAM" id="MobiDB-lite"/>
    </source>
</evidence>
<comment type="caution">
    <text evidence="2">The sequence shown here is derived from an EMBL/GenBank/DDBJ whole genome shotgun (WGS) entry which is preliminary data.</text>
</comment>
<feature type="region of interest" description="Disordered" evidence="1">
    <location>
        <begin position="224"/>
        <end position="267"/>
    </location>
</feature>
<evidence type="ECO:0000313" key="3">
    <source>
        <dbReference type="Proteomes" id="UP000663850"/>
    </source>
</evidence>
<proteinExistence type="predicted"/>
<feature type="compositionally biased region" description="Polar residues" evidence="1">
    <location>
        <begin position="230"/>
        <end position="258"/>
    </location>
</feature>
<dbReference type="AlphaFoldDB" id="A0A8H3D3E4"/>
<protein>
    <submittedName>
        <fullName evidence="2">Uncharacterized protein</fullName>
    </submittedName>
</protein>
<reference evidence="2" key="1">
    <citation type="submission" date="2021-01" db="EMBL/GenBank/DDBJ databases">
        <authorList>
            <person name="Kaushik A."/>
        </authorList>
    </citation>
    <scope>NUCLEOTIDE SEQUENCE</scope>
    <source>
        <strain evidence="2">Type strain: AG8-Rh-89/</strain>
    </source>
</reference>
<dbReference type="EMBL" id="CAJMWZ010005886">
    <property type="protein sequence ID" value="CAE6512197.1"/>
    <property type="molecule type" value="Genomic_DNA"/>
</dbReference>
<name>A0A8H3D3E4_9AGAM</name>
<gene>
    <name evidence="2" type="ORF">RDB_LOCUS107756</name>
</gene>
<evidence type="ECO:0000313" key="2">
    <source>
        <dbReference type="EMBL" id="CAE6512197.1"/>
    </source>
</evidence>
<organism evidence="2 3">
    <name type="scientific">Rhizoctonia solani</name>
    <dbReference type="NCBI Taxonomy" id="456999"/>
    <lineage>
        <taxon>Eukaryota</taxon>
        <taxon>Fungi</taxon>
        <taxon>Dikarya</taxon>
        <taxon>Basidiomycota</taxon>
        <taxon>Agaricomycotina</taxon>
        <taxon>Agaricomycetes</taxon>
        <taxon>Cantharellales</taxon>
        <taxon>Ceratobasidiaceae</taxon>
        <taxon>Rhizoctonia</taxon>
    </lineage>
</organism>